<reference evidence="6 7" key="1">
    <citation type="submission" date="2019-05" db="EMBL/GenBank/DDBJ databases">
        <authorList>
            <person name="Lee S.D."/>
        </authorList>
    </citation>
    <scope>NUCLEOTIDE SEQUENCE [LARGE SCALE GENOMIC DNA]</scope>
    <source>
        <strain evidence="6 7">YC2-7</strain>
    </source>
</reference>
<evidence type="ECO:0000256" key="4">
    <source>
        <dbReference type="SAM" id="SignalP"/>
    </source>
</evidence>
<dbReference type="PANTHER" id="PTHR30085:SF6">
    <property type="entry name" value="ABC TRANSPORTER GLUTAMINE-BINDING PROTEIN GLNH"/>
    <property type="match status" value="1"/>
</dbReference>
<evidence type="ECO:0000259" key="5">
    <source>
        <dbReference type="SMART" id="SM00062"/>
    </source>
</evidence>
<dbReference type="SUPFAM" id="SSF53850">
    <property type="entry name" value="Periplasmic binding protein-like II"/>
    <property type="match status" value="1"/>
</dbReference>
<keyword evidence="2" id="KW-0813">Transport</keyword>
<dbReference type="SMART" id="SM00062">
    <property type="entry name" value="PBPb"/>
    <property type="match status" value="1"/>
</dbReference>
<dbReference type="AlphaFoldDB" id="A0A848KG54"/>
<dbReference type="PROSITE" id="PS51257">
    <property type="entry name" value="PROKAR_LIPOPROTEIN"/>
    <property type="match status" value="1"/>
</dbReference>
<comment type="similarity">
    <text evidence="1">Belongs to the bacterial solute-binding protein 3 family.</text>
</comment>
<dbReference type="Gene3D" id="3.40.190.10">
    <property type="entry name" value="Periplasmic binding protein-like II"/>
    <property type="match status" value="2"/>
</dbReference>
<evidence type="ECO:0000313" key="7">
    <source>
        <dbReference type="Proteomes" id="UP000535543"/>
    </source>
</evidence>
<dbReference type="PANTHER" id="PTHR30085">
    <property type="entry name" value="AMINO ACID ABC TRANSPORTER PERMEASE"/>
    <property type="match status" value="1"/>
</dbReference>
<keyword evidence="7" id="KW-1185">Reference proteome</keyword>
<evidence type="ECO:0000256" key="1">
    <source>
        <dbReference type="ARBA" id="ARBA00010333"/>
    </source>
</evidence>
<dbReference type="CDD" id="cd13690">
    <property type="entry name" value="PBP2_GluB"/>
    <property type="match status" value="1"/>
</dbReference>
<dbReference type="GO" id="GO:0030288">
    <property type="term" value="C:outer membrane-bounded periplasmic space"/>
    <property type="evidence" value="ECO:0007669"/>
    <property type="project" value="TreeGrafter"/>
</dbReference>
<dbReference type="InterPro" id="IPR001638">
    <property type="entry name" value="Solute-binding_3/MltF_N"/>
</dbReference>
<reference evidence="6 7" key="2">
    <citation type="submission" date="2020-06" db="EMBL/GenBank/DDBJ databases">
        <title>Antribacter stalactiti gen. nov., sp. nov., a new member of the family Nacardiaceae isolated from a cave.</title>
        <authorList>
            <person name="Kim I.S."/>
        </authorList>
    </citation>
    <scope>NUCLEOTIDE SEQUENCE [LARGE SCALE GENOMIC DNA]</scope>
    <source>
        <strain evidence="6 7">YC2-7</strain>
    </source>
</reference>
<dbReference type="EMBL" id="VCQU01000006">
    <property type="protein sequence ID" value="NMN97161.1"/>
    <property type="molecule type" value="Genomic_DNA"/>
</dbReference>
<dbReference type="GO" id="GO:0005576">
    <property type="term" value="C:extracellular region"/>
    <property type="evidence" value="ECO:0007669"/>
    <property type="project" value="TreeGrafter"/>
</dbReference>
<dbReference type="InterPro" id="IPR051455">
    <property type="entry name" value="Bact_solute-bind_prot3"/>
</dbReference>
<sequence length="280" mass="29348">MASSTIRRTLSAFFAAAVVAGLAACSSGADGSPPGDNGATGDAKITIGVASDEPGVSEKVDGGYQGFDVDTAAFVAGKLGVPTKNITWKPLDQAERVTALEKGEVDLVVSTFSITPDREQKVSFSKPYFVAHQDLLIRRNDDTIVSPQTLDGKTLCAASGTTSADYVTANYKGKITLREAPTWSECVRSLANGDVDAVSTDDLILAGFAADPKYNGVLRVIGKGFNDETYGIGIKKGDTATVDKVNAALKEYIDSGAWKRSLDTWVAPSGYKLPSPPNIG</sequence>
<gene>
    <name evidence="6" type="ORF">FGL95_19160</name>
</gene>
<organism evidence="6 7">
    <name type="scientific">Antrihabitans stalactiti</name>
    <dbReference type="NCBI Taxonomy" id="2584121"/>
    <lineage>
        <taxon>Bacteria</taxon>
        <taxon>Bacillati</taxon>
        <taxon>Actinomycetota</taxon>
        <taxon>Actinomycetes</taxon>
        <taxon>Mycobacteriales</taxon>
        <taxon>Nocardiaceae</taxon>
        <taxon>Antrihabitans</taxon>
    </lineage>
</organism>
<accession>A0A848KG54</accession>
<dbReference type="Proteomes" id="UP000535543">
    <property type="component" value="Unassembled WGS sequence"/>
</dbReference>
<comment type="caution">
    <text evidence="6">The sequence shown here is derived from an EMBL/GenBank/DDBJ whole genome shotgun (WGS) entry which is preliminary data.</text>
</comment>
<proteinExistence type="inferred from homology"/>
<protein>
    <submittedName>
        <fullName evidence="6">Glutamate ABC transporter substrate-binding protein</fullName>
    </submittedName>
</protein>
<dbReference type="RefSeq" id="WP_169589771.1">
    <property type="nucleotide sequence ID" value="NZ_VCQU01000006.1"/>
</dbReference>
<keyword evidence="3 4" id="KW-0732">Signal</keyword>
<dbReference type="GO" id="GO:0006865">
    <property type="term" value="P:amino acid transport"/>
    <property type="evidence" value="ECO:0007669"/>
    <property type="project" value="TreeGrafter"/>
</dbReference>
<evidence type="ECO:0000256" key="2">
    <source>
        <dbReference type="ARBA" id="ARBA00022448"/>
    </source>
</evidence>
<feature type="domain" description="Solute-binding protein family 3/N-terminal" evidence="5">
    <location>
        <begin position="44"/>
        <end position="269"/>
    </location>
</feature>
<evidence type="ECO:0000313" key="6">
    <source>
        <dbReference type="EMBL" id="NMN97161.1"/>
    </source>
</evidence>
<evidence type="ECO:0000256" key="3">
    <source>
        <dbReference type="ARBA" id="ARBA00022729"/>
    </source>
</evidence>
<dbReference type="Pfam" id="PF00497">
    <property type="entry name" value="SBP_bac_3"/>
    <property type="match status" value="1"/>
</dbReference>
<name>A0A848KG54_9NOCA</name>
<feature type="signal peptide" evidence="4">
    <location>
        <begin position="1"/>
        <end position="31"/>
    </location>
</feature>
<feature type="chain" id="PRO_5038452546" evidence="4">
    <location>
        <begin position="32"/>
        <end position="280"/>
    </location>
</feature>